<accession>A0A074W4U0</accession>
<dbReference type="OrthoDB" id="3261222at2759"/>
<protein>
    <submittedName>
        <fullName evidence="2">Uncharacterized protein</fullName>
    </submittedName>
</protein>
<dbReference type="HOGENOM" id="CLU_849877_0_0_1"/>
<sequence length="327" mass="36002">MIMNFACLLLANGLSMADALSMSDTASSFTSLLQSSFSNAVPSILSARSGGSSVSAKDVRSSGCFVQRPDWMAVRETIEQTLTSSPFPTVDIEEMQQYIQHATEDAIRQHCPKAKLSAYGKRWWTPDLTALHRNYTWTRNLARSRHRQGKRDANLEVATKLGTVPVGAESESVTYDAASATTSVFAELVADVTPDIDTVDGNTLSVLKRTACQAKPASLYIYVPEPDTPEFFVQDTTYSEAANNAETPAGWQRTFQTLRSLGTPLAATSTPSTFLTVSPTFQFPKLVRAKARLVRSPLLSQARTRKILRDSIPEFRDRVGVTYDWNV</sequence>
<gene>
    <name evidence="2" type="ORF">M436DRAFT_68446</name>
</gene>
<dbReference type="GeneID" id="25414430"/>
<dbReference type="AlphaFoldDB" id="A0A074W4U0"/>
<dbReference type="PANTHER" id="PTHR36578">
    <property type="entry name" value="CHROMOSOME 15, WHOLE GENOME SHOTGUN SEQUENCE"/>
    <property type="match status" value="1"/>
</dbReference>
<proteinExistence type="predicted"/>
<dbReference type="EMBL" id="KL584739">
    <property type="protein sequence ID" value="KEQ68115.1"/>
    <property type="molecule type" value="Genomic_DNA"/>
</dbReference>
<feature type="chain" id="PRO_5001701132" evidence="1">
    <location>
        <begin position="20"/>
        <end position="327"/>
    </location>
</feature>
<organism evidence="2 3">
    <name type="scientific">Aureobasidium namibiae CBS 147.97</name>
    <dbReference type="NCBI Taxonomy" id="1043004"/>
    <lineage>
        <taxon>Eukaryota</taxon>
        <taxon>Fungi</taxon>
        <taxon>Dikarya</taxon>
        <taxon>Ascomycota</taxon>
        <taxon>Pezizomycotina</taxon>
        <taxon>Dothideomycetes</taxon>
        <taxon>Dothideomycetidae</taxon>
        <taxon>Dothideales</taxon>
        <taxon>Saccotheciaceae</taxon>
        <taxon>Aureobasidium</taxon>
    </lineage>
</organism>
<name>A0A074W4U0_9PEZI</name>
<evidence type="ECO:0000313" key="3">
    <source>
        <dbReference type="Proteomes" id="UP000027730"/>
    </source>
</evidence>
<evidence type="ECO:0000313" key="2">
    <source>
        <dbReference type="EMBL" id="KEQ68115.1"/>
    </source>
</evidence>
<reference evidence="2 3" key="1">
    <citation type="journal article" date="2014" name="BMC Genomics">
        <title>Genome sequencing of four Aureobasidium pullulans varieties: biotechnological potential, stress tolerance, and description of new species.</title>
        <authorList>
            <person name="Gostin Ar C."/>
            <person name="Ohm R.A."/>
            <person name="Kogej T."/>
            <person name="Sonjak S."/>
            <person name="Turk M."/>
            <person name="Zajc J."/>
            <person name="Zalar P."/>
            <person name="Grube M."/>
            <person name="Sun H."/>
            <person name="Han J."/>
            <person name="Sharma A."/>
            <person name="Chiniquy J."/>
            <person name="Ngan C.Y."/>
            <person name="Lipzen A."/>
            <person name="Barry K."/>
            <person name="Grigoriev I.V."/>
            <person name="Gunde-Cimerman N."/>
        </authorList>
    </citation>
    <scope>NUCLEOTIDE SEQUENCE [LARGE SCALE GENOMIC DNA]</scope>
    <source>
        <strain evidence="2 3">CBS 147.97</strain>
    </source>
</reference>
<keyword evidence="1" id="KW-0732">Signal</keyword>
<dbReference type="PANTHER" id="PTHR36578:SF1">
    <property type="entry name" value="APPLE DOMAIN-CONTAINING PROTEIN"/>
    <property type="match status" value="1"/>
</dbReference>
<dbReference type="Proteomes" id="UP000027730">
    <property type="component" value="Unassembled WGS sequence"/>
</dbReference>
<evidence type="ECO:0000256" key="1">
    <source>
        <dbReference type="SAM" id="SignalP"/>
    </source>
</evidence>
<keyword evidence="3" id="KW-1185">Reference proteome</keyword>
<dbReference type="RefSeq" id="XP_013422300.1">
    <property type="nucleotide sequence ID" value="XM_013566846.1"/>
</dbReference>
<feature type="signal peptide" evidence="1">
    <location>
        <begin position="1"/>
        <end position="19"/>
    </location>
</feature>